<keyword evidence="1" id="KW-0472">Membrane</keyword>
<evidence type="ECO:0000256" key="2">
    <source>
        <dbReference type="SAM" id="SignalP"/>
    </source>
</evidence>
<keyword evidence="1" id="KW-1133">Transmembrane helix</keyword>
<dbReference type="Proteomes" id="UP000274756">
    <property type="component" value="Unassembled WGS sequence"/>
</dbReference>
<accession>A0A3P7QGP8</accession>
<name>A0A3P7QGP8_DRAME</name>
<evidence type="ECO:0000313" key="4">
    <source>
        <dbReference type="Proteomes" id="UP000274756"/>
    </source>
</evidence>
<keyword evidence="1" id="KW-0812">Transmembrane</keyword>
<feature type="transmembrane region" description="Helical" evidence="1">
    <location>
        <begin position="126"/>
        <end position="156"/>
    </location>
</feature>
<organism evidence="3 4">
    <name type="scientific">Dracunculus medinensis</name>
    <name type="common">Guinea worm</name>
    <dbReference type="NCBI Taxonomy" id="318479"/>
    <lineage>
        <taxon>Eukaryota</taxon>
        <taxon>Metazoa</taxon>
        <taxon>Ecdysozoa</taxon>
        <taxon>Nematoda</taxon>
        <taxon>Chromadorea</taxon>
        <taxon>Rhabditida</taxon>
        <taxon>Spirurina</taxon>
        <taxon>Dracunculoidea</taxon>
        <taxon>Dracunculidae</taxon>
        <taxon>Dracunculus</taxon>
    </lineage>
</organism>
<protein>
    <recommendedName>
        <fullName evidence="5">NADH-ubiquinone oxidoreductase chain 1</fullName>
    </recommendedName>
</protein>
<dbReference type="AlphaFoldDB" id="A0A3P7QGP8"/>
<feature type="chain" id="PRO_5018037994" description="NADH-ubiquinone oxidoreductase chain 1" evidence="2">
    <location>
        <begin position="18"/>
        <end position="197"/>
    </location>
</feature>
<evidence type="ECO:0008006" key="5">
    <source>
        <dbReference type="Google" id="ProtNLM"/>
    </source>
</evidence>
<proteinExistence type="predicted"/>
<evidence type="ECO:0000256" key="1">
    <source>
        <dbReference type="SAM" id="Phobius"/>
    </source>
</evidence>
<gene>
    <name evidence="3" type="ORF">DME_LOCUS5244</name>
</gene>
<feature type="signal peptide" evidence="2">
    <location>
        <begin position="1"/>
        <end position="17"/>
    </location>
</feature>
<reference evidence="3 4" key="1">
    <citation type="submission" date="2018-11" db="EMBL/GenBank/DDBJ databases">
        <authorList>
            <consortium name="Pathogen Informatics"/>
        </authorList>
    </citation>
    <scope>NUCLEOTIDE SEQUENCE [LARGE SCALE GENOMIC DNA]</scope>
</reference>
<feature type="transmembrane region" description="Helical" evidence="1">
    <location>
        <begin position="94"/>
        <end position="114"/>
    </location>
</feature>
<keyword evidence="4" id="KW-1185">Reference proteome</keyword>
<dbReference type="EMBL" id="UYYG01001152">
    <property type="protein sequence ID" value="VDN55271.1"/>
    <property type="molecule type" value="Genomic_DNA"/>
</dbReference>
<keyword evidence="2" id="KW-0732">Signal</keyword>
<evidence type="ECO:0000313" key="3">
    <source>
        <dbReference type="EMBL" id="VDN55271.1"/>
    </source>
</evidence>
<sequence>MVVVVLFDFYTLVCVLAELNRAPLDFSQGIACGFNVEYSRAPFVFRASFSVCADCIFVFSFCSFCDCFLFGSWVVSVSFLVVCVSDYISGGGVGGYFVKCLLVLIMLVIAFSFYHCSGCTEDKFVYVCELIVCLGGFCLVKFIIMLELFWLCYYVYMNFLIGQRGKWALLIVRFGTIIIDILFNMRGRIIRILVLCV</sequence>
<feature type="transmembrane region" description="Helical" evidence="1">
    <location>
        <begin position="168"/>
        <end position="185"/>
    </location>
</feature>